<dbReference type="PROSITE" id="PS50231">
    <property type="entry name" value="RICIN_B_LECTIN"/>
    <property type="match status" value="1"/>
</dbReference>
<evidence type="ECO:0000256" key="13">
    <source>
        <dbReference type="ARBA" id="ARBA00023136"/>
    </source>
</evidence>
<dbReference type="Gene3D" id="3.90.550.10">
    <property type="entry name" value="Spore Coat Polysaccharide Biosynthesis Protein SpsA, Chain A"/>
    <property type="match status" value="2"/>
</dbReference>
<dbReference type="UniPathway" id="UPA00378"/>
<evidence type="ECO:0000313" key="20">
    <source>
        <dbReference type="Proteomes" id="UP000281406"/>
    </source>
</evidence>
<keyword evidence="9 17" id="KW-0430">Lectin</keyword>
<accession>A0A3N0XZC3</accession>
<dbReference type="SMART" id="SM00458">
    <property type="entry name" value="RICIN"/>
    <property type="match status" value="1"/>
</dbReference>
<dbReference type="InterPro" id="IPR029044">
    <property type="entry name" value="Nucleotide-diphossugar_trans"/>
</dbReference>
<keyword evidence="20" id="KW-1185">Reference proteome</keyword>
<dbReference type="EMBL" id="RJVU01057109">
    <property type="protein sequence ID" value="ROK35828.1"/>
    <property type="molecule type" value="Genomic_DNA"/>
</dbReference>
<keyword evidence="15 17" id="KW-0464">Manganese</keyword>
<dbReference type="InterPro" id="IPR001173">
    <property type="entry name" value="Glyco_trans_2-like"/>
</dbReference>
<keyword evidence="14 17" id="KW-1015">Disulfide bond</keyword>
<dbReference type="Pfam" id="PF00535">
    <property type="entry name" value="Glycos_transf_2"/>
    <property type="match status" value="1"/>
</dbReference>
<dbReference type="PANTHER" id="PTHR11675">
    <property type="entry name" value="N-ACETYLGALACTOSAMINYLTRANSFERASE"/>
    <property type="match status" value="1"/>
</dbReference>
<dbReference type="FunFam" id="2.80.10.50:FF:000057">
    <property type="entry name" value="Polypeptide N-acetylgalactosaminyltransferase"/>
    <property type="match status" value="1"/>
</dbReference>
<evidence type="ECO:0000256" key="1">
    <source>
        <dbReference type="ARBA" id="ARBA00001936"/>
    </source>
</evidence>
<dbReference type="Pfam" id="PF00652">
    <property type="entry name" value="Ricin_B_lectin"/>
    <property type="match status" value="1"/>
</dbReference>
<dbReference type="InterPro" id="IPR000772">
    <property type="entry name" value="Ricin_B_lectin"/>
</dbReference>
<dbReference type="SUPFAM" id="SSF50370">
    <property type="entry name" value="Ricin B-like lectins"/>
    <property type="match status" value="1"/>
</dbReference>
<keyword evidence="10" id="KW-0735">Signal-anchor</keyword>
<dbReference type="EC" id="2.4.1.-" evidence="17"/>
<evidence type="ECO:0000256" key="16">
    <source>
        <dbReference type="ARBA" id="ARBA00059994"/>
    </source>
</evidence>
<feature type="domain" description="Ricin B lectin" evidence="18">
    <location>
        <begin position="498"/>
        <end position="636"/>
    </location>
</feature>
<evidence type="ECO:0000256" key="2">
    <source>
        <dbReference type="ARBA" id="ARBA00004323"/>
    </source>
</evidence>
<reference evidence="19 20" key="1">
    <citation type="submission" date="2018-10" db="EMBL/GenBank/DDBJ databases">
        <title>Genome assembly for a Yunnan-Guizhou Plateau 3E fish, Anabarilius grahami (Regan), and its evolutionary and genetic applications.</title>
        <authorList>
            <person name="Jiang W."/>
        </authorList>
    </citation>
    <scope>NUCLEOTIDE SEQUENCE [LARGE SCALE GENOMIC DNA]</scope>
    <source>
        <strain evidence="19">AG-KIZ</strain>
        <tissue evidence="19">Muscle</tissue>
    </source>
</reference>
<comment type="caution">
    <text evidence="19">The sequence shown here is derived from an EMBL/GenBank/DDBJ whole genome shotgun (WGS) entry which is preliminary data.</text>
</comment>
<evidence type="ECO:0000256" key="15">
    <source>
        <dbReference type="ARBA" id="ARBA00023211"/>
    </source>
</evidence>
<evidence type="ECO:0000256" key="9">
    <source>
        <dbReference type="ARBA" id="ARBA00022734"/>
    </source>
</evidence>
<dbReference type="PANTHER" id="PTHR11675:SF18">
    <property type="entry name" value="POLYPEPTIDE N-ACETYLGALACTOSAMINYLTRANSFERASE 12"/>
    <property type="match status" value="1"/>
</dbReference>
<evidence type="ECO:0000256" key="3">
    <source>
        <dbReference type="ARBA" id="ARBA00004922"/>
    </source>
</evidence>
<evidence type="ECO:0000256" key="4">
    <source>
        <dbReference type="ARBA" id="ARBA00005680"/>
    </source>
</evidence>
<dbReference type="GO" id="GO:0004653">
    <property type="term" value="F:polypeptide N-acetylgalactosaminyltransferase activity"/>
    <property type="evidence" value="ECO:0007669"/>
    <property type="project" value="TreeGrafter"/>
</dbReference>
<keyword evidence="7 17" id="KW-0812">Transmembrane</keyword>
<evidence type="ECO:0000256" key="11">
    <source>
        <dbReference type="ARBA" id="ARBA00022989"/>
    </source>
</evidence>
<keyword evidence="13 17" id="KW-0472">Membrane</keyword>
<evidence type="ECO:0000259" key="18">
    <source>
        <dbReference type="SMART" id="SM00458"/>
    </source>
</evidence>
<evidence type="ECO:0000256" key="17">
    <source>
        <dbReference type="RuleBase" id="RU361242"/>
    </source>
</evidence>
<keyword evidence="5 17" id="KW-0328">Glycosyltransferase</keyword>
<protein>
    <recommendedName>
        <fullName evidence="17">Polypeptide N-acetylgalactosaminyltransferase</fullName>
        <ecNumber evidence="17">2.4.1.-</ecNumber>
    </recommendedName>
    <alternativeName>
        <fullName evidence="17">Protein-UDP acetylgalactosaminyltransferase</fullName>
    </alternativeName>
</protein>
<dbReference type="CDD" id="cd02510">
    <property type="entry name" value="pp-GalNAc-T"/>
    <property type="match status" value="1"/>
</dbReference>
<keyword evidence="8" id="KW-0479">Metal-binding</keyword>
<dbReference type="CDD" id="cd23471">
    <property type="entry name" value="beta-trefoil_Ricin_GALNT12"/>
    <property type="match status" value="1"/>
</dbReference>
<dbReference type="GO" id="GO:0016266">
    <property type="term" value="P:protein O-linked glycosylation via N-acetyl-galactosamine"/>
    <property type="evidence" value="ECO:0007669"/>
    <property type="project" value="UniProtKB-ARBA"/>
</dbReference>
<evidence type="ECO:0000256" key="8">
    <source>
        <dbReference type="ARBA" id="ARBA00022723"/>
    </source>
</evidence>
<keyword evidence="11 17" id="KW-1133">Transmembrane helix</keyword>
<evidence type="ECO:0000256" key="7">
    <source>
        <dbReference type="ARBA" id="ARBA00022692"/>
    </source>
</evidence>
<gene>
    <name evidence="19" type="ORF">DPX16_17571</name>
</gene>
<dbReference type="OrthoDB" id="416652at2759"/>
<evidence type="ECO:0000256" key="12">
    <source>
        <dbReference type="ARBA" id="ARBA00023034"/>
    </source>
</evidence>
<evidence type="ECO:0000256" key="10">
    <source>
        <dbReference type="ARBA" id="ARBA00022968"/>
    </source>
</evidence>
<dbReference type="SUPFAM" id="SSF53448">
    <property type="entry name" value="Nucleotide-diphospho-sugar transferases"/>
    <property type="match status" value="1"/>
</dbReference>
<comment type="function">
    <text evidence="16">Catalyzes the initial reaction in O-linked oligosaccharide biosynthesis, the transfer of an N-acetyl-D-galactosamine residue to a serine or threonine residue on the protein receptor. Has activity toward non-glycosylated peptides such as Muc5AC, Muc1a and EA2, and no detectable activity with Muc2 and Muc7. Displays enzymatic activity toward the Gal-NAc-Muc5AC glycopeptide, but no detectable activity to mono-GalNAc-glycosylated Muc1a, Muc2, Muc7 and EA2. May play an important role in the initial step of mucin-type oligosaccharide biosynthesis in digestive organs.</text>
</comment>
<evidence type="ECO:0000256" key="14">
    <source>
        <dbReference type="ARBA" id="ARBA00023157"/>
    </source>
</evidence>
<dbReference type="GO" id="GO:0000139">
    <property type="term" value="C:Golgi membrane"/>
    <property type="evidence" value="ECO:0007669"/>
    <property type="project" value="UniProtKB-SubCell"/>
</dbReference>
<keyword evidence="12 17" id="KW-0333">Golgi apparatus</keyword>
<dbReference type="GO" id="GO:0046872">
    <property type="term" value="F:metal ion binding"/>
    <property type="evidence" value="ECO:0007669"/>
    <property type="project" value="UniProtKB-KW"/>
</dbReference>
<dbReference type="Gene3D" id="2.80.10.50">
    <property type="match status" value="1"/>
</dbReference>
<comment type="similarity">
    <text evidence="4 17">Belongs to the glycosyltransferase 2 family. GalNAc-T subfamily.</text>
</comment>
<dbReference type="InterPro" id="IPR035992">
    <property type="entry name" value="Ricin_B-like_lectins"/>
</dbReference>
<sequence length="639" mass="73482">MAICGRRSRSKLILYILGAFVVGYLVFHRNTRSDVGLASRREVPVEQDKNLDEDFLKKPVYEKPPLDVNALGEMGRAVKLDLTGEEKREEEESIKKHQINTYVSDRISLHRRLPEKWNPLCRNLKYDYLSLPTTSVVIAFYNEAWSTLLRTVHSVLETSPDLLLTEIILVDDYSDRDHLKEPLENYIANIKKVRLIRARKREGLVRARLLGASIATGEVLTFLDCHCECHEGWLEPILQRIKDEPSAVVCPVIDVIDWNTLQYLGNPGEPQIGGFDWRLVFTWHTIPEYEQKHRSSATDVVRSPTMAGGLFAVNKKYFLYLGTYDTGMEVWGGENLEFSFRIWQCGGSLEIHPCSHVGHVFPKKAPYSRNKALANSVRAAEVWMDEYKEVYYHRSPHARLLNREVLSVTDQVTLSSLNLGDAARLAPPTRKLSDVMPTDKALSLFRYKPQTNTGLASVDQEAYGDVTDRRKLRMRLKCKDFKWFLENIYPDIQIPEDRPGMFGMLKNKGMANYCFDYNPPDEHNMAGHRVILYPCHGMGQNQFFEYSTLQEIRYNTRDPACCIVADPVSTFLTMHHCSKPREAVPEDQKFMFREDGSLYHVQTQKCIEAVDRTDNGNPGPALRSCSDSAHQKWFFEERT</sequence>
<comment type="pathway">
    <text evidence="3 17">Protein modification; protein glycosylation.</text>
</comment>
<dbReference type="AlphaFoldDB" id="A0A3N0XZC3"/>
<dbReference type="FunFam" id="3.90.550.10:FF:000021">
    <property type="entry name" value="Polypeptide N-acetylgalactosaminyltransferase"/>
    <property type="match status" value="1"/>
</dbReference>
<keyword evidence="6 17" id="KW-0808">Transferase</keyword>
<evidence type="ECO:0000256" key="6">
    <source>
        <dbReference type="ARBA" id="ARBA00022679"/>
    </source>
</evidence>
<proteinExistence type="inferred from homology"/>
<comment type="subcellular location">
    <subcellularLocation>
        <location evidence="2 17">Golgi apparatus membrane</location>
        <topology evidence="2 17">Single-pass type II membrane protein</topology>
    </subcellularLocation>
</comment>
<feature type="transmembrane region" description="Helical" evidence="17">
    <location>
        <begin position="12"/>
        <end position="27"/>
    </location>
</feature>
<evidence type="ECO:0000256" key="5">
    <source>
        <dbReference type="ARBA" id="ARBA00022676"/>
    </source>
</evidence>
<evidence type="ECO:0000313" key="19">
    <source>
        <dbReference type="EMBL" id="ROK35828.1"/>
    </source>
</evidence>
<dbReference type="Proteomes" id="UP000281406">
    <property type="component" value="Unassembled WGS sequence"/>
</dbReference>
<dbReference type="InterPro" id="IPR045885">
    <property type="entry name" value="GalNAc-T"/>
</dbReference>
<dbReference type="GO" id="GO:0030246">
    <property type="term" value="F:carbohydrate binding"/>
    <property type="evidence" value="ECO:0007669"/>
    <property type="project" value="UniProtKB-KW"/>
</dbReference>
<comment type="cofactor">
    <cofactor evidence="1 17">
        <name>Mn(2+)</name>
        <dbReference type="ChEBI" id="CHEBI:29035"/>
    </cofactor>
</comment>
<organism evidence="19 20">
    <name type="scientific">Anabarilius grahami</name>
    <name type="common">Kanglang fish</name>
    <name type="synonym">Barilius grahami</name>
    <dbReference type="NCBI Taxonomy" id="495550"/>
    <lineage>
        <taxon>Eukaryota</taxon>
        <taxon>Metazoa</taxon>
        <taxon>Chordata</taxon>
        <taxon>Craniata</taxon>
        <taxon>Vertebrata</taxon>
        <taxon>Euteleostomi</taxon>
        <taxon>Actinopterygii</taxon>
        <taxon>Neopterygii</taxon>
        <taxon>Teleostei</taxon>
        <taxon>Ostariophysi</taxon>
        <taxon>Cypriniformes</taxon>
        <taxon>Xenocyprididae</taxon>
        <taxon>Xenocypridinae</taxon>
        <taxon>Xenocypridinae incertae sedis</taxon>
        <taxon>Anabarilius</taxon>
    </lineage>
</organism>
<name>A0A3N0XZC3_ANAGA</name>